<dbReference type="RefSeq" id="WP_165300300.1">
    <property type="nucleotide sequence ID" value="NZ_JAAKZZ010000216.1"/>
</dbReference>
<dbReference type="AlphaFoldDB" id="A0A6G4X1V4"/>
<comment type="caution">
    <text evidence="1">The sequence shown here is derived from an EMBL/GenBank/DDBJ whole genome shotgun (WGS) entry which is preliminary data.</text>
</comment>
<dbReference type="EMBL" id="JAAKZZ010000216">
    <property type="protein sequence ID" value="NGO70641.1"/>
    <property type="molecule type" value="Genomic_DNA"/>
</dbReference>
<dbReference type="InterPro" id="IPR011009">
    <property type="entry name" value="Kinase-like_dom_sf"/>
</dbReference>
<evidence type="ECO:0000313" key="2">
    <source>
        <dbReference type="Proteomes" id="UP000477722"/>
    </source>
</evidence>
<dbReference type="Proteomes" id="UP000477722">
    <property type="component" value="Unassembled WGS sequence"/>
</dbReference>
<evidence type="ECO:0008006" key="3">
    <source>
        <dbReference type="Google" id="ProtNLM"/>
    </source>
</evidence>
<proteinExistence type="predicted"/>
<name>A0A6G4X1V4_9ACTN</name>
<reference evidence="1 2" key="1">
    <citation type="submission" date="2020-02" db="EMBL/GenBank/DDBJ databases">
        <title>Whole-genome analyses of novel actinobacteria.</title>
        <authorList>
            <person name="Sahin N."/>
            <person name="Tatar D."/>
        </authorList>
    </citation>
    <scope>NUCLEOTIDE SEQUENCE [LARGE SCALE GENOMIC DNA]</scope>
    <source>
        <strain evidence="1 2">SB3404</strain>
    </source>
</reference>
<gene>
    <name evidence="1" type="ORF">G5C65_20245</name>
</gene>
<evidence type="ECO:0000313" key="1">
    <source>
        <dbReference type="EMBL" id="NGO70641.1"/>
    </source>
</evidence>
<keyword evidence="2" id="KW-1185">Reference proteome</keyword>
<sequence>MATYADAEIGRAARQLWPSEPVVFGDVVPSVTCYVRSVKVGERALYAKYSFLDASLVSVRRGVFGSWTQVREAQRLYAVSGRALLCREAAQLELLDQRGWPQLCRLAGFRAGALFTDQVTGPTLADVLLRAPERTEDLFAVVLGQVAGLQRQDVDGWLRGREIPERDLAAIFARKFAPGSAPAYLGELGAARLRPAMRHRTATVLGRVVARLRRAELRATEQGRGVLFGDLKPEHILYPEGPRGRPIFLDPGIQRGPHMADVAKLLSRTVLALLAAQPGIHTARVLVDELAGFFPRRYGTAPLHDILVLWAMDTTNILTTYLAAPADVPLPALGCGVLERLGAVLMLLDHLTWQLDLAAGAGTVWSEALDYAAERAA</sequence>
<dbReference type="SUPFAM" id="SSF56112">
    <property type="entry name" value="Protein kinase-like (PK-like)"/>
    <property type="match status" value="1"/>
</dbReference>
<organism evidence="1 2">
    <name type="scientific">Streptomyces boncukensis</name>
    <dbReference type="NCBI Taxonomy" id="2711219"/>
    <lineage>
        <taxon>Bacteria</taxon>
        <taxon>Bacillati</taxon>
        <taxon>Actinomycetota</taxon>
        <taxon>Actinomycetes</taxon>
        <taxon>Kitasatosporales</taxon>
        <taxon>Streptomycetaceae</taxon>
        <taxon>Streptomyces</taxon>
    </lineage>
</organism>
<protein>
    <recommendedName>
        <fullName evidence="3">Aminoglycoside phosphotransferase domain-containing protein</fullName>
    </recommendedName>
</protein>
<accession>A0A6G4X1V4</accession>